<sequence>MNFNAKVPPTLLQFQLRGHNPRYTSFLVDFCHLFLILDIDLLAAQMSYYKHPTDHCPNLAKGGLCPACKELIKLEEEIIAAEDYVDALKKRLQGVYSRMNAAHDPVSSKLPVEITSAIFANMMDDPVDESSPGPVEMASKNISPIPFLLGSICTAWRNVAWSTPQLWATISIDIEQITRHILRLLTGWLERSGSLPLRIGIYHPDHSDNLNRSILTKIFNILQKHRSRWLYLELVGIALHSYPSLCADIPKASILETLKIIECVERSPLSLGGVENLKTLTARSTEVVNIKWSVLTHLEISFRSLDAFFEMISLATSLKHCTFSFLNRSGDDDEFIGPFNPLVLRHEQLVYLELLHWTMAQDVVLSRLQLPSLQHLLGRWDELSSVLELVSRSSCELKSLQICPQIKNLEGEIGLVTFLEQLPTLESFTIYGDLVYRPIDALLRRLSSTAGIRKTTSMHRVFLPNLGDLTIKIAMFSWAYILGLLFEHSVGSRAPEIGEDNDIRPFRTLTIELDGGLTPSCFPEMSIIHKLYKLHQTSMLSITVVYLRTKKMCFKGFLELAMDD</sequence>
<gene>
    <name evidence="1" type="ORF">BDN70DRAFT_975475</name>
</gene>
<name>A0A9P5Z539_9AGAR</name>
<dbReference type="OrthoDB" id="2269034at2759"/>
<reference evidence="1" key="1">
    <citation type="submission" date="2020-11" db="EMBL/GenBank/DDBJ databases">
        <authorList>
            <consortium name="DOE Joint Genome Institute"/>
            <person name="Ahrendt S."/>
            <person name="Riley R."/>
            <person name="Andreopoulos W."/>
            <person name="Labutti K."/>
            <person name="Pangilinan J."/>
            <person name="Ruiz-Duenas F.J."/>
            <person name="Barrasa J.M."/>
            <person name="Sanchez-Garcia M."/>
            <person name="Camarero S."/>
            <person name="Miyauchi S."/>
            <person name="Serrano A."/>
            <person name="Linde D."/>
            <person name="Babiker R."/>
            <person name="Drula E."/>
            <person name="Ayuso-Fernandez I."/>
            <person name="Pacheco R."/>
            <person name="Padilla G."/>
            <person name="Ferreira P."/>
            <person name="Barriuso J."/>
            <person name="Kellner H."/>
            <person name="Castanera R."/>
            <person name="Alfaro M."/>
            <person name="Ramirez L."/>
            <person name="Pisabarro A.G."/>
            <person name="Kuo A."/>
            <person name="Tritt A."/>
            <person name="Lipzen A."/>
            <person name="He G."/>
            <person name="Yan M."/>
            <person name="Ng V."/>
            <person name="Cullen D."/>
            <person name="Martin F."/>
            <person name="Rosso M.-N."/>
            <person name="Henrissat B."/>
            <person name="Hibbett D."/>
            <person name="Martinez A.T."/>
            <person name="Grigoriev I.V."/>
        </authorList>
    </citation>
    <scope>NUCLEOTIDE SEQUENCE</scope>
    <source>
        <strain evidence="1">CIRM-BRFM 674</strain>
    </source>
</reference>
<proteinExistence type="predicted"/>
<keyword evidence="2" id="KW-1185">Reference proteome</keyword>
<dbReference type="Proteomes" id="UP000807469">
    <property type="component" value="Unassembled WGS sequence"/>
</dbReference>
<accession>A0A9P5Z539</accession>
<evidence type="ECO:0000313" key="1">
    <source>
        <dbReference type="EMBL" id="KAF9481279.1"/>
    </source>
</evidence>
<comment type="caution">
    <text evidence="1">The sequence shown here is derived from an EMBL/GenBank/DDBJ whole genome shotgun (WGS) entry which is preliminary data.</text>
</comment>
<evidence type="ECO:0000313" key="2">
    <source>
        <dbReference type="Proteomes" id="UP000807469"/>
    </source>
</evidence>
<protein>
    <recommendedName>
        <fullName evidence="3">F-box domain-containing protein</fullName>
    </recommendedName>
</protein>
<organism evidence="1 2">
    <name type="scientific">Pholiota conissans</name>
    <dbReference type="NCBI Taxonomy" id="109636"/>
    <lineage>
        <taxon>Eukaryota</taxon>
        <taxon>Fungi</taxon>
        <taxon>Dikarya</taxon>
        <taxon>Basidiomycota</taxon>
        <taxon>Agaricomycotina</taxon>
        <taxon>Agaricomycetes</taxon>
        <taxon>Agaricomycetidae</taxon>
        <taxon>Agaricales</taxon>
        <taxon>Agaricineae</taxon>
        <taxon>Strophariaceae</taxon>
        <taxon>Pholiota</taxon>
    </lineage>
</organism>
<dbReference type="EMBL" id="MU155181">
    <property type="protein sequence ID" value="KAF9481279.1"/>
    <property type="molecule type" value="Genomic_DNA"/>
</dbReference>
<evidence type="ECO:0008006" key="3">
    <source>
        <dbReference type="Google" id="ProtNLM"/>
    </source>
</evidence>
<dbReference type="AlphaFoldDB" id="A0A9P5Z539"/>